<dbReference type="EMBL" id="FQXU01000025">
    <property type="protein sequence ID" value="SHI90949.1"/>
    <property type="molecule type" value="Genomic_DNA"/>
</dbReference>
<dbReference type="Proteomes" id="UP000184241">
    <property type="component" value="Unassembled WGS sequence"/>
</dbReference>
<dbReference type="AlphaFoldDB" id="A0A1M6EZZ1"/>
<proteinExistence type="predicted"/>
<organism evidence="2 3">
    <name type="scientific">Clostridium intestinale DSM 6191</name>
    <dbReference type="NCBI Taxonomy" id="1121320"/>
    <lineage>
        <taxon>Bacteria</taxon>
        <taxon>Bacillati</taxon>
        <taxon>Bacillota</taxon>
        <taxon>Clostridia</taxon>
        <taxon>Eubacteriales</taxon>
        <taxon>Clostridiaceae</taxon>
        <taxon>Clostridium</taxon>
    </lineage>
</organism>
<gene>
    <name evidence="2" type="ORF">SAMN02745941_04541</name>
</gene>
<protein>
    <recommendedName>
        <fullName evidence="1">GmrSD restriction endonucleases N-terminal domain-containing protein</fullName>
    </recommendedName>
</protein>
<feature type="domain" description="GmrSD restriction endonucleases N-terminal" evidence="1">
    <location>
        <begin position="17"/>
        <end position="264"/>
    </location>
</feature>
<dbReference type="Pfam" id="PF03235">
    <property type="entry name" value="GmrSD_N"/>
    <property type="match status" value="1"/>
</dbReference>
<reference evidence="2 3" key="1">
    <citation type="submission" date="2016-11" db="EMBL/GenBank/DDBJ databases">
        <authorList>
            <person name="Jaros S."/>
            <person name="Januszkiewicz K."/>
            <person name="Wedrychowicz H."/>
        </authorList>
    </citation>
    <scope>NUCLEOTIDE SEQUENCE [LARGE SCALE GENOMIC DNA]</scope>
    <source>
        <strain evidence="2 3">DSM 6191</strain>
    </source>
</reference>
<evidence type="ECO:0000313" key="2">
    <source>
        <dbReference type="EMBL" id="SHI90949.1"/>
    </source>
</evidence>
<evidence type="ECO:0000313" key="3">
    <source>
        <dbReference type="Proteomes" id="UP000184241"/>
    </source>
</evidence>
<name>A0A1M6EZZ1_9CLOT</name>
<dbReference type="InterPro" id="IPR004919">
    <property type="entry name" value="GmrSD_N"/>
</dbReference>
<dbReference type="PANTHER" id="PTHR37292:SF2">
    <property type="entry name" value="DUF262 DOMAIN-CONTAINING PROTEIN"/>
    <property type="match status" value="1"/>
</dbReference>
<sequence length="674" mass="78661">MNTLTNFDTESIIGIIDMIDSRNIALPEFQRDFVWDISRTYDLFDSFVKNVFVGSIIYGIPSFSLTVREIDDRPRSGIGSRRKLKNVFLSQNEIKTKVQVNNFKLVLDGQQRITSIYRALKGIDDVWIIMMNNDELDESLQDIPFKSIPLESSVFSIEGYEDMEHLSINLSTVYKKINDSLLQDDIEEYFKQLNISKNLDNDSYKNLFKTYLQSIQKIEDLFKSQKLVAYFLLDMSADKFALFFERSNSLGISLTFVDILVAKLINGFNLRKKIEEFETQNPNFELNRELVARTVAFLVGKKVDKKYILSQLKSEHFNTYWDEITNLYKSSIEYLYKNNFILNYKWIPYPNTIIPIMMFLRNLPNKSFSQMNQNQKNFLEYWYWSSVLSQRYVAATNEIIILDSSVLSDIAKGNKITDKLYMRKLKTIISNYEDIISYNKKGSAIYVALLNFINYNASGLLDWNNCSNISFTDKIDDHHIFPREYLNSTLDEESDRNLINSIANRTLIPKITNIKIGKKAPHIYMEELLNINPDFKRVLENHMIPSDILSGLYENFYDTFIEERAKLIFNKIYEKIISKKESLERLFVTDVKKSSSYSGTIPIWGLYKKKRAEAVYNIDTQEVLYNGNKYSISTSADKAKIDLGAPDSVSTNGWKWWKYTDSSGETQGIEDYRY</sequence>
<dbReference type="RefSeq" id="WP_073022804.1">
    <property type="nucleotide sequence ID" value="NZ_FQXU01000025.1"/>
</dbReference>
<accession>A0A1M6EZZ1</accession>
<evidence type="ECO:0000259" key="1">
    <source>
        <dbReference type="Pfam" id="PF03235"/>
    </source>
</evidence>
<dbReference type="PANTHER" id="PTHR37292">
    <property type="entry name" value="VNG6097C"/>
    <property type="match status" value="1"/>
</dbReference>